<dbReference type="InterPro" id="IPR036055">
    <property type="entry name" value="LDL_receptor-like_sf"/>
</dbReference>
<dbReference type="Gene3D" id="3.80.10.10">
    <property type="entry name" value="Ribonuclease Inhibitor"/>
    <property type="match status" value="2"/>
</dbReference>
<evidence type="ECO:0000256" key="3">
    <source>
        <dbReference type="ARBA" id="ARBA00022737"/>
    </source>
</evidence>
<comment type="caution">
    <text evidence="6">Lacks conserved residue(s) required for the propagation of feature annotation.</text>
</comment>
<keyword evidence="5" id="KW-0325">Glycoprotein</keyword>
<dbReference type="SMART" id="SM00192">
    <property type="entry name" value="LDLa"/>
    <property type="match status" value="1"/>
</dbReference>
<evidence type="ECO:0000256" key="1">
    <source>
        <dbReference type="ARBA" id="ARBA00022614"/>
    </source>
</evidence>
<dbReference type="GO" id="GO:0004930">
    <property type="term" value="F:G protein-coupled receptor activity"/>
    <property type="evidence" value="ECO:0007669"/>
    <property type="project" value="InterPro"/>
</dbReference>
<keyword evidence="1" id="KW-0433">Leucine-rich repeat</keyword>
<dbReference type="InterPro" id="IPR002172">
    <property type="entry name" value="LDrepeatLR_classA_rpt"/>
</dbReference>
<accession>A0AAD8E9E9</accession>
<dbReference type="Pfam" id="PF00057">
    <property type="entry name" value="Ldl_recept_a"/>
    <property type="match status" value="1"/>
</dbReference>
<dbReference type="PANTHER" id="PTHR45842">
    <property type="entry name" value="SYNAPTIC ADHESION-LIKE MOLECULE SALM"/>
    <property type="match status" value="1"/>
</dbReference>
<protein>
    <submittedName>
        <fullName evidence="7">Uncharacterized protein</fullName>
    </submittedName>
</protein>
<dbReference type="InterPro" id="IPR050467">
    <property type="entry name" value="LRFN"/>
</dbReference>
<keyword evidence="8" id="KW-1185">Reference proteome</keyword>
<dbReference type="AlphaFoldDB" id="A0AAD8E9E9"/>
<organism evidence="7 8">
    <name type="scientific">Diploptera punctata</name>
    <name type="common">Pacific beetle cockroach</name>
    <dbReference type="NCBI Taxonomy" id="6984"/>
    <lineage>
        <taxon>Eukaryota</taxon>
        <taxon>Metazoa</taxon>
        <taxon>Ecdysozoa</taxon>
        <taxon>Arthropoda</taxon>
        <taxon>Hexapoda</taxon>
        <taxon>Insecta</taxon>
        <taxon>Pterygota</taxon>
        <taxon>Neoptera</taxon>
        <taxon>Polyneoptera</taxon>
        <taxon>Dictyoptera</taxon>
        <taxon>Blattodea</taxon>
        <taxon>Blaberoidea</taxon>
        <taxon>Blaberidae</taxon>
        <taxon>Diplopterinae</taxon>
        <taxon>Diploptera</taxon>
    </lineage>
</organism>
<comment type="caution">
    <text evidence="7">The sequence shown here is derived from an EMBL/GenBank/DDBJ whole genome shotgun (WGS) entry which is preliminary data.</text>
</comment>
<dbReference type="PROSITE" id="PS50068">
    <property type="entry name" value="LDLRA_2"/>
    <property type="match status" value="1"/>
</dbReference>
<dbReference type="InterPro" id="IPR001611">
    <property type="entry name" value="Leu-rich_rpt"/>
</dbReference>
<sequence>SCMKGTFPCSNSTKCLPRMFVCNGHKDCPEGDDESRLTCIDVHASDYMDNFIHKYNATEYEHCELSNVPLDCNCTHFTWLSCQYLGLTEIPQNVSTNVNRMILTNNSIVLTPGAFKRYKLDFLHLGRNEIEELPIGVFEGQDTLKRLMLSYNKLTTIGSGVLRDLRQLQWLMILYNKLSYIDLRDLKYLNLTWIELSNNKLTFEGQMFPELPNLKQLSIENNSIEVIEEFTFANLVALNNLDLRENKIRYIHPYAFRRLVNLERLDLMKNELKTLSSTIFHDMHGLSKLNLASNPMQYIPEDLFRVKTLLSL</sequence>
<dbReference type="GO" id="GO:0016020">
    <property type="term" value="C:membrane"/>
    <property type="evidence" value="ECO:0007669"/>
    <property type="project" value="InterPro"/>
</dbReference>
<dbReference type="PANTHER" id="PTHR45842:SF12">
    <property type="entry name" value="KEKKON 5, ISOFORM A"/>
    <property type="match status" value="1"/>
</dbReference>
<dbReference type="PROSITE" id="PS01209">
    <property type="entry name" value="LDLRA_1"/>
    <property type="match status" value="1"/>
</dbReference>
<gene>
    <name evidence="7" type="ORF">L9F63_003596</name>
</gene>
<dbReference type="InterPro" id="IPR032675">
    <property type="entry name" value="LRR_dom_sf"/>
</dbReference>
<dbReference type="InterPro" id="IPR023415">
    <property type="entry name" value="LDLR_class-A_CS"/>
</dbReference>
<keyword evidence="3" id="KW-0677">Repeat</keyword>
<keyword evidence="4" id="KW-1015">Disulfide bond</keyword>
<name>A0AAD8E9E9_DIPPU</name>
<reference evidence="7" key="1">
    <citation type="journal article" date="2023" name="IScience">
        <title>Live-bearing cockroach genome reveals convergent evolutionary mechanisms linked to viviparity in insects and beyond.</title>
        <authorList>
            <person name="Fouks B."/>
            <person name="Harrison M.C."/>
            <person name="Mikhailova A.A."/>
            <person name="Marchal E."/>
            <person name="English S."/>
            <person name="Carruthers M."/>
            <person name="Jennings E.C."/>
            <person name="Chiamaka E.L."/>
            <person name="Frigard R.A."/>
            <person name="Pippel M."/>
            <person name="Attardo G.M."/>
            <person name="Benoit J.B."/>
            <person name="Bornberg-Bauer E."/>
            <person name="Tobe S.S."/>
        </authorList>
    </citation>
    <scope>NUCLEOTIDE SEQUENCE</scope>
    <source>
        <strain evidence="7">Stay&amp;Tobe</strain>
    </source>
</reference>
<dbReference type="SUPFAM" id="SSF57424">
    <property type="entry name" value="LDL receptor-like module"/>
    <property type="match status" value="1"/>
</dbReference>
<dbReference type="Gene3D" id="4.10.400.10">
    <property type="entry name" value="Low-density Lipoprotein Receptor"/>
    <property type="match status" value="1"/>
</dbReference>
<dbReference type="SUPFAM" id="SSF52058">
    <property type="entry name" value="L domain-like"/>
    <property type="match status" value="1"/>
</dbReference>
<evidence type="ECO:0000256" key="4">
    <source>
        <dbReference type="ARBA" id="ARBA00023157"/>
    </source>
</evidence>
<dbReference type="PROSITE" id="PS51450">
    <property type="entry name" value="LRR"/>
    <property type="match status" value="1"/>
</dbReference>
<dbReference type="InterPro" id="IPR003591">
    <property type="entry name" value="Leu-rich_rpt_typical-subtyp"/>
</dbReference>
<dbReference type="SMART" id="SM00369">
    <property type="entry name" value="LRR_TYP"/>
    <property type="match status" value="6"/>
</dbReference>
<feature type="non-terminal residue" evidence="7">
    <location>
        <position position="1"/>
    </location>
</feature>
<evidence type="ECO:0000256" key="5">
    <source>
        <dbReference type="ARBA" id="ARBA00023180"/>
    </source>
</evidence>
<dbReference type="CDD" id="cd00112">
    <property type="entry name" value="LDLa"/>
    <property type="match status" value="1"/>
</dbReference>
<evidence type="ECO:0000256" key="2">
    <source>
        <dbReference type="ARBA" id="ARBA00022729"/>
    </source>
</evidence>
<evidence type="ECO:0000313" key="7">
    <source>
        <dbReference type="EMBL" id="KAJ9582013.1"/>
    </source>
</evidence>
<evidence type="ECO:0000256" key="6">
    <source>
        <dbReference type="PROSITE-ProRule" id="PRU00124"/>
    </source>
</evidence>
<proteinExistence type="predicted"/>
<evidence type="ECO:0000313" key="8">
    <source>
        <dbReference type="Proteomes" id="UP001233999"/>
    </source>
</evidence>
<feature type="non-terminal residue" evidence="7">
    <location>
        <position position="312"/>
    </location>
</feature>
<dbReference type="InterPro" id="IPR008112">
    <property type="entry name" value="Relaxin_rcpt"/>
</dbReference>
<dbReference type="EMBL" id="JASPKZ010007831">
    <property type="protein sequence ID" value="KAJ9582013.1"/>
    <property type="molecule type" value="Genomic_DNA"/>
</dbReference>
<dbReference type="Proteomes" id="UP001233999">
    <property type="component" value="Unassembled WGS sequence"/>
</dbReference>
<reference evidence="7" key="2">
    <citation type="submission" date="2023-05" db="EMBL/GenBank/DDBJ databases">
        <authorList>
            <person name="Fouks B."/>
        </authorList>
    </citation>
    <scope>NUCLEOTIDE SEQUENCE</scope>
    <source>
        <strain evidence="7">Stay&amp;Tobe</strain>
        <tissue evidence="7">Testes</tissue>
    </source>
</reference>
<dbReference type="Pfam" id="PF13855">
    <property type="entry name" value="LRR_8"/>
    <property type="match status" value="2"/>
</dbReference>
<keyword evidence="2" id="KW-0732">Signal</keyword>
<dbReference type="PRINTS" id="PR01739">
    <property type="entry name" value="RELAXINR"/>
</dbReference>